<feature type="transmembrane region" description="Helical" evidence="1">
    <location>
        <begin position="80"/>
        <end position="100"/>
    </location>
</feature>
<dbReference type="RefSeq" id="WP_161056869.1">
    <property type="nucleotide sequence ID" value="NZ_WWCT01000020.1"/>
</dbReference>
<feature type="domain" description="SGNH" evidence="3">
    <location>
        <begin position="416"/>
        <end position="621"/>
    </location>
</feature>
<keyword evidence="1" id="KW-0812">Transmembrane</keyword>
<feature type="transmembrane region" description="Helical" evidence="1">
    <location>
        <begin position="319"/>
        <end position="338"/>
    </location>
</feature>
<dbReference type="Pfam" id="PF19040">
    <property type="entry name" value="SGNH"/>
    <property type="match status" value="1"/>
</dbReference>
<reference evidence="4 5" key="1">
    <citation type="submission" date="2019-12" db="EMBL/GenBank/DDBJ databases">
        <title>Novel species isolated from a subtropical stream in China.</title>
        <authorList>
            <person name="Lu H."/>
        </authorList>
    </citation>
    <scope>NUCLEOTIDE SEQUENCE [LARGE SCALE GENOMIC DNA]</scope>
    <source>
        <strain evidence="4 5">CY42W</strain>
    </source>
</reference>
<keyword evidence="1" id="KW-0472">Membrane</keyword>
<protein>
    <submittedName>
        <fullName evidence="4">Acyltransferase family protein</fullName>
    </submittedName>
</protein>
<keyword evidence="4" id="KW-0808">Transferase</keyword>
<feature type="domain" description="Acyltransferase 3" evidence="2">
    <location>
        <begin position="14"/>
        <end position="334"/>
    </location>
</feature>
<gene>
    <name evidence="4" type="ORF">GTP69_22050</name>
</gene>
<dbReference type="PANTHER" id="PTHR23028:SF53">
    <property type="entry name" value="ACYL_TRANSF_3 DOMAIN-CONTAINING PROTEIN"/>
    <property type="match status" value="1"/>
</dbReference>
<evidence type="ECO:0000256" key="1">
    <source>
        <dbReference type="SAM" id="Phobius"/>
    </source>
</evidence>
<dbReference type="InterPro" id="IPR043968">
    <property type="entry name" value="SGNH"/>
</dbReference>
<comment type="caution">
    <text evidence="4">The sequence shown here is derived from an EMBL/GenBank/DDBJ whole genome shotgun (WGS) entry which is preliminary data.</text>
</comment>
<feature type="transmembrane region" description="Helical" evidence="1">
    <location>
        <begin position="228"/>
        <end position="245"/>
    </location>
</feature>
<keyword evidence="5" id="KW-1185">Reference proteome</keyword>
<organism evidence="4 5">
    <name type="scientific">Duganella levis</name>
    <dbReference type="NCBI Taxonomy" id="2692169"/>
    <lineage>
        <taxon>Bacteria</taxon>
        <taxon>Pseudomonadati</taxon>
        <taxon>Pseudomonadota</taxon>
        <taxon>Betaproteobacteria</taxon>
        <taxon>Burkholderiales</taxon>
        <taxon>Oxalobacteraceae</taxon>
        <taxon>Telluria group</taxon>
        <taxon>Duganella</taxon>
    </lineage>
</organism>
<evidence type="ECO:0000313" key="5">
    <source>
        <dbReference type="Proteomes" id="UP000642144"/>
    </source>
</evidence>
<evidence type="ECO:0000259" key="2">
    <source>
        <dbReference type="Pfam" id="PF01757"/>
    </source>
</evidence>
<name>A0ABW9W564_9BURK</name>
<dbReference type="GO" id="GO:0016746">
    <property type="term" value="F:acyltransferase activity"/>
    <property type="evidence" value="ECO:0007669"/>
    <property type="project" value="UniProtKB-KW"/>
</dbReference>
<feature type="transmembrane region" description="Helical" evidence="1">
    <location>
        <begin position="36"/>
        <end position="59"/>
    </location>
</feature>
<feature type="transmembrane region" description="Helical" evidence="1">
    <location>
        <begin position="358"/>
        <end position="378"/>
    </location>
</feature>
<accession>A0ABW9W564</accession>
<proteinExistence type="predicted"/>
<keyword evidence="4" id="KW-0012">Acyltransferase</keyword>
<keyword evidence="1" id="KW-1133">Transmembrane helix</keyword>
<feature type="transmembrane region" description="Helical" evidence="1">
    <location>
        <begin position="170"/>
        <end position="190"/>
    </location>
</feature>
<dbReference type="PANTHER" id="PTHR23028">
    <property type="entry name" value="ACETYLTRANSFERASE"/>
    <property type="match status" value="1"/>
</dbReference>
<feature type="transmembrane region" description="Helical" evidence="1">
    <location>
        <begin position="281"/>
        <end position="299"/>
    </location>
</feature>
<feature type="transmembrane region" description="Helical" evidence="1">
    <location>
        <begin position="251"/>
        <end position="269"/>
    </location>
</feature>
<dbReference type="InterPro" id="IPR050879">
    <property type="entry name" value="Acyltransferase_3"/>
</dbReference>
<evidence type="ECO:0000259" key="3">
    <source>
        <dbReference type="Pfam" id="PF19040"/>
    </source>
</evidence>
<dbReference type="Proteomes" id="UP000642144">
    <property type="component" value="Unassembled WGS sequence"/>
</dbReference>
<sequence length="637" mass="69623">MTNLYSSHQTYRPDIDGLRALAVLPVVLFHFGFPGFFGGFIGVDVFFVISGYLITGILARELRQGNFSIVRFYRRRAIRIFPALFVMLAATTVLALFSMLPEELKSFGHSLLATSTFLSNILFYNESGYFSADAHTKVLLHTWSLAVEEQFYLFWPLVLALLHARAKSSVGWIAGIITVASLLFSIWWLSVDPSGAFYLIPSRAWELMIGALLAVAPALPARHRLLREFLAAAGVLAILIGVKFYNERVPFPGVAALLPCLGAAAIIAAGTAGTTLAGRVLSWRPVVFIGQISFSLYLWHWPVVVFTQIGLMREITWPIRIAQVLLSLLLAVLSWRYVEQPVRVGTNGYSDKKVFGGAFAAMAATLILGVTFTVSGGLPARYNEQQLAVAKFESYHGDQLYRGGTCFIVDGQGRFDPQLCLGQNQQQLKSLLVIGDSHAAQLWPGLHQVATDYNVLQATKTGCRPSLSGKAIEQQSSCEQFFRSILTSWLPAHPVQLLILAGRWAPEDLPDLTATIALAKRYAQTVMVVGPIPQYASSLPRVLVRNEGHPDRIASSVVNGPFILDPQMRGLVTAAGAHYFSLIDNLCHGRACRTLAAAGVPMQFDYGHLTEQGSVVVASMLLNPAQSVAKSAVVGMR</sequence>
<dbReference type="Pfam" id="PF01757">
    <property type="entry name" value="Acyl_transf_3"/>
    <property type="match status" value="1"/>
</dbReference>
<dbReference type="InterPro" id="IPR002656">
    <property type="entry name" value="Acyl_transf_3_dom"/>
</dbReference>
<dbReference type="EMBL" id="WWCT01000020">
    <property type="protein sequence ID" value="MYN29091.1"/>
    <property type="molecule type" value="Genomic_DNA"/>
</dbReference>
<evidence type="ECO:0000313" key="4">
    <source>
        <dbReference type="EMBL" id="MYN29091.1"/>
    </source>
</evidence>